<keyword evidence="2" id="KW-1185">Reference proteome</keyword>
<comment type="caution">
    <text evidence="1">The sequence shown here is derived from an EMBL/GenBank/DDBJ whole genome shotgun (WGS) entry which is preliminary data.</text>
</comment>
<proteinExistence type="predicted"/>
<protein>
    <submittedName>
        <fullName evidence="1">Uncharacterized protein</fullName>
    </submittedName>
</protein>
<organism evidence="1 2">
    <name type="scientific">Dendrolimus kikuchii</name>
    <dbReference type="NCBI Taxonomy" id="765133"/>
    <lineage>
        <taxon>Eukaryota</taxon>
        <taxon>Metazoa</taxon>
        <taxon>Ecdysozoa</taxon>
        <taxon>Arthropoda</taxon>
        <taxon>Hexapoda</taxon>
        <taxon>Insecta</taxon>
        <taxon>Pterygota</taxon>
        <taxon>Neoptera</taxon>
        <taxon>Endopterygota</taxon>
        <taxon>Lepidoptera</taxon>
        <taxon>Glossata</taxon>
        <taxon>Ditrysia</taxon>
        <taxon>Bombycoidea</taxon>
        <taxon>Lasiocampidae</taxon>
        <taxon>Dendrolimus</taxon>
    </lineage>
</organism>
<reference evidence="1 2" key="1">
    <citation type="journal article" date="2021" name="Front. Genet.">
        <title>Chromosome-Level Genome Assembly Reveals Significant Gene Expansion in the Toll and IMD Signaling Pathways of Dendrolimus kikuchii.</title>
        <authorList>
            <person name="Zhou J."/>
            <person name="Wu P."/>
            <person name="Xiong Z."/>
            <person name="Liu N."/>
            <person name="Zhao N."/>
            <person name="Ji M."/>
            <person name="Qiu Y."/>
            <person name="Yang B."/>
        </authorList>
    </citation>
    <scope>NUCLEOTIDE SEQUENCE [LARGE SCALE GENOMIC DNA]</scope>
    <source>
        <strain evidence="1">Ann1</strain>
    </source>
</reference>
<sequence>MALKTSYELHHHFPKIAEESGFAFNNHRPRVHLNWNKIRLIDIENLIRERKFVLIEQHLNDILDCVLESEFDVRILDEGVLKLFRLAQLAVEYQQFCRQYLDRSVYILRQEITTMAQELESTKKNLEDKEEELRKLKRRTRHTYKTPLPYGNDNIANMILKTLSNRTDLFPPTSNLDTHQYNKCKYCDKVFLNQLYLKSHIERRHADVIELSQKEIDRDPNQNFNSEIIELKKKLKDMEELIASKSNKTESTSSIYNDIKTKDNNITETDKNQNKQNTPKNVKDAEVSTNNDEYLINKLEEWKKEEHEKHTKEISKLRNEILETINSFKGKEEKSPTKTNSDTYIMKQLHATIEQQGVEILSLKEELNISKIKAEKESVEKYQEAESRVAFWIQKAEAQAKQYESLLEKLNDIAKDAKESRALAEAERERATKLEAIIKQNLSQKAKENIIITEINPNRAQNSNVILKNAVKEASPETPSAAFNRDTLEKLHKRAQELLNMDSISSTSTDVSSVERFQAISPIKAQPVELQEKINNKHKVVQKDRTCINEINLKQIQSLSDHEINQQSNKKELKSKHRTGKSKIPANIEKEVKTSLLVPESPIKVIRAKLTEEVNNRLVLAGVDPLKSRLSENVFRKQRAHLQQQHELKSKKYASFDKVRNAILTYLDENTSSVRSESNQIHEYAPSRKSKTFRGFTSVIENVKTKALSLVKGNDMGVKEKRKSFSAEVSKKAMSLLKTPPGSTSASPQTKRSPNKTIPHIEIPKNATNRINQINKFSANLKGNINSNLDDSEVSSESDNNNYYNTSVVQISSKSPENLKSPAQRPASASPMKDNMIYAISNDSETHLTRSQSARELNKIYSDSRLNSALQKHNYSSNEAVHPELDTPLKKVNSEENVQNDKQTKGVLKNATSTSSLSKKKVLFDMDAIQMKSLSASPSQSITEQSHNNHKHELGFVNLDTEEWDISSIESDPLQNDTKIRFTTRTTPKIAELKKKIETQLARRNETTTALVGSVDVLGGSLTKAASIGGSNTSLGSSILDESGKEPVPNHKTVIKAKKAVAKNDSDLDMSDLSIEDLDNKNESF</sequence>
<evidence type="ECO:0000313" key="1">
    <source>
        <dbReference type="EMBL" id="KAJ0181191.1"/>
    </source>
</evidence>
<dbReference type="Proteomes" id="UP000824533">
    <property type="component" value="Linkage Group LG05"/>
</dbReference>
<accession>A0ACC1DBK7</accession>
<name>A0ACC1DBK7_9NEOP</name>
<evidence type="ECO:0000313" key="2">
    <source>
        <dbReference type="Proteomes" id="UP000824533"/>
    </source>
</evidence>
<dbReference type="EMBL" id="CM034391">
    <property type="protein sequence ID" value="KAJ0181191.1"/>
    <property type="molecule type" value="Genomic_DNA"/>
</dbReference>
<gene>
    <name evidence="1" type="ORF">K1T71_003276</name>
</gene>